<dbReference type="InterPro" id="IPR014757">
    <property type="entry name" value="Tscrpt_reg_IclR_C"/>
</dbReference>
<dbReference type="Gene3D" id="3.30.450.40">
    <property type="match status" value="1"/>
</dbReference>
<feature type="domain" description="HTH iclR-type" evidence="4">
    <location>
        <begin position="10"/>
        <end position="72"/>
    </location>
</feature>
<dbReference type="RefSeq" id="WP_249318110.1">
    <property type="nucleotide sequence ID" value="NZ_JACRSN010000002.1"/>
</dbReference>
<keyword evidence="7" id="KW-1185">Reference proteome</keyword>
<dbReference type="GO" id="GO:0003700">
    <property type="term" value="F:DNA-binding transcription factor activity"/>
    <property type="evidence" value="ECO:0007669"/>
    <property type="project" value="TreeGrafter"/>
</dbReference>
<gene>
    <name evidence="6" type="ORF">IAG03_02335</name>
</gene>
<dbReference type="GO" id="GO:0003677">
    <property type="term" value="F:DNA binding"/>
    <property type="evidence" value="ECO:0007669"/>
    <property type="project" value="UniProtKB-KW"/>
</dbReference>
<evidence type="ECO:0000259" key="5">
    <source>
        <dbReference type="PROSITE" id="PS51078"/>
    </source>
</evidence>
<name>A0A926D9I0_9FIRM</name>
<evidence type="ECO:0000256" key="3">
    <source>
        <dbReference type="ARBA" id="ARBA00023163"/>
    </source>
</evidence>
<dbReference type="InterPro" id="IPR005471">
    <property type="entry name" value="Tscrpt_reg_IclR_N"/>
</dbReference>
<keyword evidence="3" id="KW-0804">Transcription</keyword>
<dbReference type="InterPro" id="IPR036390">
    <property type="entry name" value="WH_DNA-bd_sf"/>
</dbReference>
<dbReference type="GO" id="GO:0045892">
    <property type="term" value="P:negative regulation of DNA-templated transcription"/>
    <property type="evidence" value="ECO:0007669"/>
    <property type="project" value="TreeGrafter"/>
</dbReference>
<dbReference type="InterPro" id="IPR036388">
    <property type="entry name" value="WH-like_DNA-bd_sf"/>
</dbReference>
<dbReference type="AlphaFoldDB" id="A0A926D9I0"/>
<dbReference type="Gene3D" id="1.10.10.10">
    <property type="entry name" value="Winged helix-like DNA-binding domain superfamily/Winged helix DNA-binding domain"/>
    <property type="match status" value="1"/>
</dbReference>
<dbReference type="PROSITE" id="PS51077">
    <property type="entry name" value="HTH_ICLR"/>
    <property type="match status" value="1"/>
</dbReference>
<protein>
    <submittedName>
        <fullName evidence="6">IclR family transcriptional regulator</fullName>
    </submittedName>
</protein>
<dbReference type="Pfam" id="PF01614">
    <property type="entry name" value="IclR_C"/>
    <property type="match status" value="1"/>
</dbReference>
<evidence type="ECO:0000256" key="2">
    <source>
        <dbReference type="ARBA" id="ARBA00023125"/>
    </source>
</evidence>
<comment type="caution">
    <text evidence="6">The sequence shown here is derived from an EMBL/GenBank/DDBJ whole genome shotgun (WGS) entry which is preliminary data.</text>
</comment>
<organism evidence="6 7">
    <name type="scientific">Yeguia hominis</name>
    <dbReference type="NCBI Taxonomy" id="2763662"/>
    <lineage>
        <taxon>Bacteria</taxon>
        <taxon>Bacillati</taxon>
        <taxon>Bacillota</taxon>
        <taxon>Clostridia</taxon>
        <taxon>Eubacteriales</taxon>
        <taxon>Yeguiaceae</taxon>
        <taxon>Yeguia</taxon>
    </lineage>
</organism>
<dbReference type="InterPro" id="IPR050707">
    <property type="entry name" value="HTH_MetabolicPath_Reg"/>
</dbReference>
<keyword evidence="2" id="KW-0238">DNA-binding</keyword>
<dbReference type="Pfam" id="PF09339">
    <property type="entry name" value="HTH_IclR"/>
    <property type="match status" value="1"/>
</dbReference>
<evidence type="ECO:0000313" key="6">
    <source>
        <dbReference type="EMBL" id="MBC8532860.1"/>
    </source>
</evidence>
<dbReference type="EMBL" id="JACRSN010000002">
    <property type="protein sequence ID" value="MBC8532860.1"/>
    <property type="molecule type" value="Genomic_DNA"/>
</dbReference>
<reference evidence="6" key="1">
    <citation type="submission" date="2020-08" db="EMBL/GenBank/DDBJ databases">
        <title>Genome public.</title>
        <authorList>
            <person name="Liu C."/>
            <person name="Sun Q."/>
        </authorList>
    </citation>
    <scope>NUCLEOTIDE SEQUENCE</scope>
    <source>
        <strain evidence="6">NSJ-40</strain>
    </source>
</reference>
<evidence type="ECO:0000259" key="4">
    <source>
        <dbReference type="PROSITE" id="PS51077"/>
    </source>
</evidence>
<dbReference type="PANTHER" id="PTHR30136">
    <property type="entry name" value="HELIX-TURN-HELIX TRANSCRIPTIONAL REGULATOR, ICLR FAMILY"/>
    <property type="match status" value="1"/>
</dbReference>
<dbReference type="SUPFAM" id="SSF46785">
    <property type="entry name" value="Winged helix' DNA-binding domain"/>
    <property type="match status" value="1"/>
</dbReference>
<evidence type="ECO:0000256" key="1">
    <source>
        <dbReference type="ARBA" id="ARBA00023015"/>
    </source>
</evidence>
<dbReference type="PROSITE" id="PS51078">
    <property type="entry name" value="ICLR_ED"/>
    <property type="match status" value="1"/>
</dbReference>
<evidence type="ECO:0000313" key="7">
    <source>
        <dbReference type="Proteomes" id="UP000651482"/>
    </source>
</evidence>
<dbReference type="Proteomes" id="UP000651482">
    <property type="component" value="Unassembled WGS sequence"/>
</dbReference>
<feature type="domain" description="IclR-ED" evidence="5">
    <location>
        <begin position="73"/>
        <end position="256"/>
    </location>
</feature>
<proteinExistence type="predicted"/>
<dbReference type="InterPro" id="IPR029016">
    <property type="entry name" value="GAF-like_dom_sf"/>
</dbReference>
<dbReference type="SUPFAM" id="SSF55781">
    <property type="entry name" value="GAF domain-like"/>
    <property type="match status" value="1"/>
</dbReference>
<accession>A0A926D9I0</accession>
<dbReference type="SMART" id="SM00346">
    <property type="entry name" value="HTH_ICLR"/>
    <property type="match status" value="1"/>
</dbReference>
<keyword evidence="1" id="KW-0805">Transcription regulation</keyword>
<sequence length="266" mass="29542">MENNSTQQLAPAVTNAVKLIELLASESQALGISEISRKLDLNKNMVYRILNTLQKENWVYLDEQNGKYQLTLQPFQTTSKSLQRLTLNNAALPFVYSLWQKTGESTYLAVLRENAVVYIQHLDSVKSVKVSGAVGGSYPLYCSAPGKVLLAYAGDEAIDRYCKLPFRKMTEHTITDPYEFKAYLARVRENGYATDIEEFGYGIVCYAAPIFDHTGAVVGSVGCSGSLVTCDRDTFVSVYGRRISETANQISTLLGGREIYPTEGHF</sequence>
<dbReference type="PANTHER" id="PTHR30136:SF24">
    <property type="entry name" value="HTH-TYPE TRANSCRIPTIONAL REPRESSOR ALLR"/>
    <property type="match status" value="1"/>
</dbReference>